<dbReference type="PATRIC" id="fig|1330330.3.peg.1708"/>
<reference evidence="2 3" key="1">
    <citation type="submission" date="2015-04" db="EMBL/GenBank/DDBJ databases">
        <title>Complete Genome Sequence of Kosmotoga pacifica SLHLJ1.</title>
        <authorList>
            <person name="Jiang L.J."/>
            <person name="Shao Z.Z."/>
            <person name="Jebbar M."/>
        </authorList>
    </citation>
    <scope>NUCLEOTIDE SEQUENCE [LARGE SCALE GENOMIC DNA]</scope>
    <source>
        <strain evidence="2 3">SLHLJ1</strain>
    </source>
</reference>
<organism evidence="2 3">
    <name type="scientific">Kosmotoga pacifica</name>
    <dbReference type="NCBI Taxonomy" id="1330330"/>
    <lineage>
        <taxon>Bacteria</taxon>
        <taxon>Thermotogati</taxon>
        <taxon>Thermotogota</taxon>
        <taxon>Thermotogae</taxon>
        <taxon>Kosmotogales</taxon>
        <taxon>Kosmotogaceae</taxon>
        <taxon>Kosmotoga</taxon>
    </lineage>
</organism>
<evidence type="ECO:0000313" key="2">
    <source>
        <dbReference type="EMBL" id="AKI97829.1"/>
    </source>
</evidence>
<protein>
    <recommendedName>
        <fullName evidence="1">DUF1659 domain-containing protein</fullName>
    </recommendedName>
</protein>
<keyword evidence="3" id="KW-1185">Reference proteome</keyword>
<dbReference type="RefSeq" id="WP_047754964.1">
    <property type="nucleotide sequence ID" value="NZ_CAJUHA010000005.1"/>
</dbReference>
<dbReference type="InterPro" id="IPR012454">
    <property type="entry name" value="DUF1659"/>
</dbReference>
<dbReference type="Proteomes" id="UP000035159">
    <property type="component" value="Chromosome"/>
</dbReference>
<proteinExistence type="predicted"/>
<gene>
    <name evidence="2" type="ORF">IX53_08405</name>
</gene>
<dbReference type="STRING" id="1330330.IX53_08405"/>
<dbReference type="OrthoDB" id="47165at2"/>
<dbReference type="KEGG" id="kpf:IX53_08405"/>
<dbReference type="Pfam" id="PF07872">
    <property type="entry name" value="DUF1659"/>
    <property type="match status" value="1"/>
</dbReference>
<accession>A0A0G2ZE44</accession>
<name>A0A0G2ZE44_9BACT</name>
<sequence>MGLGSTVVNLSNAKRLQIVWDTGLVQDGEPIYYRQSIPVDSSITEQEAYDAAYNLASLTTYTISEIRLISTDSLGPID</sequence>
<evidence type="ECO:0000313" key="3">
    <source>
        <dbReference type="Proteomes" id="UP000035159"/>
    </source>
</evidence>
<dbReference type="AlphaFoldDB" id="A0A0G2ZE44"/>
<dbReference type="EMBL" id="CP011232">
    <property type="protein sequence ID" value="AKI97829.1"/>
    <property type="molecule type" value="Genomic_DNA"/>
</dbReference>
<evidence type="ECO:0000259" key="1">
    <source>
        <dbReference type="Pfam" id="PF07872"/>
    </source>
</evidence>
<feature type="domain" description="DUF1659" evidence="1">
    <location>
        <begin position="12"/>
        <end position="74"/>
    </location>
</feature>